<evidence type="ECO:0000313" key="2">
    <source>
        <dbReference type="EMBL" id="MDR9895691.1"/>
    </source>
</evidence>
<gene>
    <name evidence="2" type="ORF">G7B40_014095</name>
</gene>
<organism evidence="2 3">
    <name type="scientific">Aetokthonos hydrillicola Thurmond2011</name>
    <dbReference type="NCBI Taxonomy" id="2712845"/>
    <lineage>
        <taxon>Bacteria</taxon>
        <taxon>Bacillati</taxon>
        <taxon>Cyanobacteriota</taxon>
        <taxon>Cyanophyceae</taxon>
        <taxon>Nostocales</taxon>
        <taxon>Hapalosiphonaceae</taxon>
        <taxon>Aetokthonos</taxon>
    </lineage>
</organism>
<feature type="region of interest" description="Disordered" evidence="1">
    <location>
        <begin position="1"/>
        <end position="20"/>
    </location>
</feature>
<evidence type="ECO:0000256" key="1">
    <source>
        <dbReference type="SAM" id="MobiDB-lite"/>
    </source>
</evidence>
<keyword evidence="3" id="KW-1185">Reference proteome</keyword>
<protein>
    <submittedName>
        <fullName evidence="2">Uncharacterized protein</fullName>
    </submittedName>
</protein>
<dbReference type="EMBL" id="JAALHA020000005">
    <property type="protein sequence ID" value="MDR9895691.1"/>
    <property type="molecule type" value="Genomic_DNA"/>
</dbReference>
<dbReference type="Proteomes" id="UP000667802">
    <property type="component" value="Unassembled WGS sequence"/>
</dbReference>
<evidence type="ECO:0000313" key="3">
    <source>
        <dbReference type="Proteomes" id="UP000667802"/>
    </source>
</evidence>
<name>A0AAP5I6F0_9CYAN</name>
<accession>A0AAP5I6F0</accession>
<sequence length="51" mass="6008">MITNRMEAAKKAQQLHRQNLQRSVEQRLQVARAKGDEQLIRQLEAEMKYIG</sequence>
<dbReference type="RefSeq" id="WP_208342193.1">
    <property type="nucleotide sequence ID" value="NZ_CAWQFN010000103.1"/>
</dbReference>
<reference evidence="3" key="1">
    <citation type="journal article" date="2021" name="Science">
        <title>Hunting the eagle killer: A cyanobacterial neurotoxin causes vacuolar myelinopathy.</title>
        <authorList>
            <person name="Breinlinger S."/>
            <person name="Phillips T.J."/>
            <person name="Haram B.N."/>
            <person name="Mares J."/>
            <person name="Martinez Yerena J.A."/>
            <person name="Hrouzek P."/>
            <person name="Sobotka R."/>
            <person name="Henderson W.M."/>
            <person name="Schmieder P."/>
            <person name="Williams S.M."/>
            <person name="Lauderdale J.D."/>
            <person name="Wilde H.D."/>
            <person name="Gerrin W."/>
            <person name="Kust A."/>
            <person name="Washington J.W."/>
            <person name="Wagner C."/>
            <person name="Geier B."/>
            <person name="Liebeke M."/>
            <person name="Enke H."/>
            <person name="Niedermeyer T.H.J."/>
            <person name="Wilde S.B."/>
        </authorList>
    </citation>
    <scope>NUCLEOTIDE SEQUENCE [LARGE SCALE GENOMIC DNA]</scope>
    <source>
        <strain evidence="3">Thurmond2011</strain>
    </source>
</reference>
<proteinExistence type="predicted"/>
<comment type="caution">
    <text evidence="2">The sequence shown here is derived from an EMBL/GenBank/DDBJ whole genome shotgun (WGS) entry which is preliminary data.</text>
</comment>
<dbReference type="AlphaFoldDB" id="A0AAP5I6F0"/>